<reference evidence="2" key="1">
    <citation type="submission" date="2021-02" db="EMBL/GenBank/DDBJ databases">
        <authorList>
            <person name="Nowell W R."/>
        </authorList>
    </citation>
    <scope>NUCLEOTIDE SEQUENCE</scope>
</reference>
<dbReference type="InterPro" id="IPR048384">
    <property type="entry name" value="TPPII_GBD"/>
</dbReference>
<dbReference type="Proteomes" id="UP000663823">
    <property type="component" value="Unassembled WGS sequence"/>
</dbReference>
<dbReference type="OrthoDB" id="10256524at2759"/>
<dbReference type="EMBL" id="CAJOAX010008669">
    <property type="protein sequence ID" value="CAF4039542.1"/>
    <property type="molecule type" value="Genomic_DNA"/>
</dbReference>
<name>A0A814GZE6_9BILA</name>
<dbReference type="EMBL" id="CAJNOO010002661">
    <property type="protein sequence ID" value="CAF1287515.1"/>
    <property type="molecule type" value="Genomic_DNA"/>
</dbReference>
<evidence type="ECO:0000313" key="3">
    <source>
        <dbReference type="EMBL" id="CAF1287515.1"/>
    </source>
</evidence>
<evidence type="ECO:0000313" key="2">
    <source>
        <dbReference type="EMBL" id="CAF1003532.1"/>
    </source>
</evidence>
<dbReference type="Pfam" id="PF21316">
    <property type="entry name" value="TPPII_GBD"/>
    <property type="match status" value="1"/>
</dbReference>
<evidence type="ECO:0000259" key="1">
    <source>
        <dbReference type="Pfam" id="PF21316"/>
    </source>
</evidence>
<dbReference type="Proteomes" id="UP000663874">
    <property type="component" value="Unassembled WGS sequence"/>
</dbReference>
<feature type="domain" description="Tripeptidyl-peptidase II galactose-binding" evidence="1">
    <location>
        <begin position="165"/>
        <end position="249"/>
    </location>
</feature>
<dbReference type="Proteomes" id="UP000663889">
    <property type="component" value="Unassembled WGS sequence"/>
</dbReference>
<dbReference type="EMBL" id="CAJOBE010005909">
    <property type="protein sequence ID" value="CAF3989531.1"/>
    <property type="molecule type" value="Genomic_DNA"/>
</dbReference>
<accession>A0A814GZE6</accession>
<evidence type="ECO:0000313" key="6">
    <source>
        <dbReference type="Proteomes" id="UP000663889"/>
    </source>
</evidence>
<gene>
    <name evidence="4" type="ORF">FNK824_LOCUS25320</name>
    <name evidence="5" type="ORF">OTI717_LOCUS31058</name>
    <name evidence="3" type="ORF">RFH988_LOCUS29031</name>
    <name evidence="2" type="ORF">SEV965_LOCUS10911</name>
</gene>
<dbReference type="AlphaFoldDB" id="A0A814GZE6"/>
<organism evidence="2 6">
    <name type="scientific">Rotaria sordida</name>
    <dbReference type="NCBI Taxonomy" id="392033"/>
    <lineage>
        <taxon>Eukaryota</taxon>
        <taxon>Metazoa</taxon>
        <taxon>Spiralia</taxon>
        <taxon>Gnathifera</taxon>
        <taxon>Rotifera</taxon>
        <taxon>Eurotatoria</taxon>
        <taxon>Bdelloidea</taxon>
        <taxon>Philodinida</taxon>
        <taxon>Philodinidae</taxon>
        <taxon>Rotaria</taxon>
    </lineage>
</organism>
<sequence>MVIYSVQIHHDINILEIVVAGDSHGTHISAICAAYFGDSSEDNRISPDTQLLSINIGNHRLSTMETIPSLVQAVCVSGYITPEMQIAEYALRECTGRVCVSVPGAAITRIDPSHLKEDQLHFTELQPIHTNQINVRSLAHFPITIIKPISVNPQSHTLEFTSPTFKAGQIRRHFIQVSTGSKNIVFFKITNHSSDISAQITLHFIQLEPGRSCRLTEFEKIIRLSSHSTFQYYFNVQDKRTLELCLGRW</sequence>
<dbReference type="Proteomes" id="UP000663882">
    <property type="component" value="Unassembled WGS sequence"/>
</dbReference>
<proteinExistence type="predicted"/>
<evidence type="ECO:0000313" key="5">
    <source>
        <dbReference type="EMBL" id="CAF4039542.1"/>
    </source>
</evidence>
<evidence type="ECO:0000313" key="4">
    <source>
        <dbReference type="EMBL" id="CAF3989531.1"/>
    </source>
</evidence>
<dbReference type="EMBL" id="CAJNOU010000458">
    <property type="protein sequence ID" value="CAF1003532.1"/>
    <property type="molecule type" value="Genomic_DNA"/>
</dbReference>
<comment type="caution">
    <text evidence="2">The sequence shown here is derived from an EMBL/GenBank/DDBJ whole genome shotgun (WGS) entry which is preliminary data.</text>
</comment>
<protein>
    <recommendedName>
        <fullName evidence="1">Tripeptidyl-peptidase II galactose-binding domain-containing protein</fullName>
    </recommendedName>
</protein>